<sequence length="156" mass="16327">MKPFQTLASTPTLAIVSSSTPPTSPTTPPTSHPISHSLPPPTPTTTSSKPSKPGAQIPTRAGFGTSGITTTVLARALRFKVPVLAFSSSSRLEEDDINRAADSHYWDADAQSTLVNLAYSLIRRAAAAHATFIPEEAVTSRVPRAGRLARVVGLGA</sequence>
<feature type="compositionally biased region" description="Pro residues" evidence="1">
    <location>
        <begin position="22"/>
        <end position="31"/>
    </location>
</feature>
<proteinExistence type="predicted"/>
<keyword evidence="3" id="KW-1185">Reference proteome</keyword>
<name>U1GIA7_ENDPU</name>
<dbReference type="RefSeq" id="XP_007802750.1">
    <property type="nucleotide sequence ID" value="XM_007804559.1"/>
</dbReference>
<dbReference type="OrthoDB" id="4678172at2759"/>
<organism evidence="2 3">
    <name type="scientific">Endocarpon pusillum (strain Z07020 / HMAS-L-300199)</name>
    <name type="common">Lichen-forming fungus</name>
    <dbReference type="NCBI Taxonomy" id="1263415"/>
    <lineage>
        <taxon>Eukaryota</taxon>
        <taxon>Fungi</taxon>
        <taxon>Dikarya</taxon>
        <taxon>Ascomycota</taxon>
        <taxon>Pezizomycotina</taxon>
        <taxon>Eurotiomycetes</taxon>
        <taxon>Chaetothyriomycetidae</taxon>
        <taxon>Verrucariales</taxon>
        <taxon>Verrucariaceae</taxon>
        <taxon>Endocarpon</taxon>
    </lineage>
</organism>
<dbReference type="Proteomes" id="UP000019373">
    <property type="component" value="Unassembled WGS sequence"/>
</dbReference>
<evidence type="ECO:0000313" key="2">
    <source>
        <dbReference type="EMBL" id="ERF71541.1"/>
    </source>
</evidence>
<dbReference type="AlphaFoldDB" id="U1GIA7"/>
<feature type="region of interest" description="Disordered" evidence="1">
    <location>
        <begin position="1"/>
        <end position="65"/>
    </location>
</feature>
<evidence type="ECO:0000313" key="3">
    <source>
        <dbReference type="Proteomes" id="UP000019373"/>
    </source>
</evidence>
<dbReference type="GeneID" id="19235591"/>
<dbReference type="HOGENOM" id="CLU_1686560_0_0_1"/>
<feature type="compositionally biased region" description="Polar residues" evidence="1">
    <location>
        <begin position="1"/>
        <end position="16"/>
    </location>
</feature>
<dbReference type="EMBL" id="KE721204">
    <property type="protein sequence ID" value="ERF71541.1"/>
    <property type="molecule type" value="Genomic_DNA"/>
</dbReference>
<feature type="compositionally biased region" description="Low complexity" evidence="1">
    <location>
        <begin position="44"/>
        <end position="53"/>
    </location>
</feature>
<accession>U1GIA7</accession>
<gene>
    <name evidence="2" type="ORF">EPUS_00530</name>
</gene>
<evidence type="ECO:0000256" key="1">
    <source>
        <dbReference type="SAM" id="MobiDB-lite"/>
    </source>
</evidence>
<reference evidence="3" key="1">
    <citation type="journal article" date="2014" name="BMC Genomics">
        <title>Genome characteristics reveal the impact of lichenization on lichen-forming fungus Endocarpon pusillum Hedwig (Verrucariales, Ascomycota).</title>
        <authorList>
            <person name="Wang Y.-Y."/>
            <person name="Liu B."/>
            <person name="Zhang X.-Y."/>
            <person name="Zhou Q.-M."/>
            <person name="Zhang T."/>
            <person name="Li H."/>
            <person name="Yu Y.-F."/>
            <person name="Zhang X.-L."/>
            <person name="Hao X.-Y."/>
            <person name="Wang M."/>
            <person name="Wang L."/>
            <person name="Wei J.-C."/>
        </authorList>
    </citation>
    <scope>NUCLEOTIDE SEQUENCE [LARGE SCALE GENOMIC DNA]</scope>
    <source>
        <strain evidence="3">Z07020 / HMAS-L-300199</strain>
    </source>
</reference>
<protein>
    <submittedName>
        <fullName evidence="2">Uncharacterized protein</fullName>
    </submittedName>
</protein>